<reference evidence="6 7" key="1">
    <citation type="journal article" date="2019" name="Nat. Microbiol.">
        <title>Mediterranean grassland soil C-N compound turnover is dependent on rainfall and depth, and is mediated by genomically divergent microorganisms.</title>
        <authorList>
            <person name="Diamond S."/>
            <person name="Andeer P.F."/>
            <person name="Li Z."/>
            <person name="Crits-Christoph A."/>
            <person name="Burstein D."/>
            <person name="Anantharaman K."/>
            <person name="Lane K.R."/>
            <person name="Thomas B.C."/>
            <person name="Pan C."/>
            <person name="Northen T.R."/>
            <person name="Banfield J.F."/>
        </authorList>
    </citation>
    <scope>NUCLEOTIDE SEQUENCE [LARGE SCALE GENOMIC DNA]</scope>
    <source>
        <strain evidence="6">WS_2</strain>
    </source>
</reference>
<dbReference type="CDD" id="cd07018">
    <property type="entry name" value="S49_SppA_67K_type"/>
    <property type="match status" value="1"/>
</dbReference>
<comment type="similarity">
    <text evidence="1">Belongs to the peptidase S49 family.</text>
</comment>
<protein>
    <submittedName>
        <fullName evidence="6">Signal peptide peptidase SppA</fullName>
    </submittedName>
</protein>
<proteinExistence type="inferred from homology"/>
<dbReference type="InterPro" id="IPR004635">
    <property type="entry name" value="Pept_S49_SppA"/>
</dbReference>
<accession>A0A538T6S3</accession>
<dbReference type="CDD" id="cd07023">
    <property type="entry name" value="S49_Sppa_N_C"/>
    <property type="match status" value="1"/>
</dbReference>
<sequence length="478" mass="51943">WGWAKLAEVRDALRRFAAAGKPIYASLSGGGEAEYLLASAARIVSMPPTATLQLDGLSATVLFLRGTLDKVGVSPNFVHVGRYKSAIETYARRDMSPPAREALEALLDDHYRLLVDSLASARDRSPAFIQRQLDEGPFEAREARSRGLIDTMLYQPDLDSLATRRGRARLSTMPFRRYADRISRPHGAHVALIIASGTIVPGKSHVGANGEWFLGAETLIEALNEARQRHSIRAVVLRIDSPGGDAGASDDIWREVKRCRAKKPVIASFSDYAASGGYYIAMGADSIVSGPATITGSIGIYGGKMNVRGLLGKLGVSVETVSRGAHAEMFSPFRDFTAEEAQRFGRQLEDHYRVFVARVAENRRMSPARVEDVAQGRVWTGLAARERGLVDALGGIDRALEMSRLRAGLPRGEELVVERLPRPRVSLLQSLFESLFSGDDGDAAERAALPEALRTLVAASRFPAGTALAHLPFAITIR</sequence>
<dbReference type="SUPFAM" id="SSF52096">
    <property type="entry name" value="ClpP/crotonase"/>
    <property type="match status" value="2"/>
</dbReference>
<dbReference type="Pfam" id="PF01343">
    <property type="entry name" value="Peptidase_S49"/>
    <property type="match status" value="2"/>
</dbReference>
<dbReference type="AlphaFoldDB" id="A0A538T6S3"/>
<dbReference type="PANTHER" id="PTHR33209:SF1">
    <property type="entry name" value="PEPTIDASE S49 DOMAIN-CONTAINING PROTEIN"/>
    <property type="match status" value="1"/>
</dbReference>
<keyword evidence="2" id="KW-0645">Protease</keyword>
<dbReference type="InterPro" id="IPR029045">
    <property type="entry name" value="ClpP/crotonase-like_dom_sf"/>
</dbReference>
<dbReference type="NCBIfam" id="TIGR00706">
    <property type="entry name" value="SppA_dom"/>
    <property type="match status" value="1"/>
</dbReference>
<dbReference type="EMBL" id="VBOS01000049">
    <property type="protein sequence ID" value="TMQ59336.1"/>
    <property type="molecule type" value="Genomic_DNA"/>
</dbReference>
<gene>
    <name evidence="6" type="primary">sppA</name>
    <name evidence="6" type="ORF">E6K72_01700</name>
</gene>
<dbReference type="InterPro" id="IPR047272">
    <property type="entry name" value="S49_SppA_C"/>
</dbReference>
<dbReference type="Gene3D" id="3.40.1750.10">
    <property type="entry name" value="peptide peptidase (sppa) like domain"/>
    <property type="match status" value="1"/>
</dbReference>
<comment type="caution">
    <text evidence="6">The sequence shown here is derived from an EMBL/GenBank/DDBJ whole genome shotgun (WGS) entry which is preliminary data.</text>
</comment>
<keyword evidence="3" id="KW-0378">Hydrolase</keyword>
<organism evidence="6 7">
    <name type="scientific">Eiseniibacteriota bacterium</name>
    <dbReference type="NCBI Taxonomy" id="2212470"/>
    <lineage>
        <taxon>Bacteria</taxon>
        <taxon>Candidatus Eiseniibacteriota</taxon>
    </lineage>
</organism>
<keyword evidence="4" id="KW-0720">Serine protease</keyword>
<evidence type="ECO:0000256" key="1">
    <source>
        <dbReference type="ARBA" id="ARBA00008683"/>
    </source>
</evidence>
<dbReference type="Proteomes" id="UP000317716">
    <property type="component" value="Unassembled WGS sequence"/>
</dbReference>
<evidence type="ECO:0000313" key="7">
    <source>
        <dbReference type="Proteomes" id="UP000317716"/>
    </source>
</evidence>
<dbReference type="InterPro" id="IPR047217">
    <property type="entry name" value="S49_SppA_67K_type_N"/>
</dbReference>
<evidence type="ECO:0000256" key="3">
    <source>
        <dbReference type="ARBA" id="ARBA00022801"/>
    </source>
</evidence>
<feature type="non-terminal residue" evidence="6">
    <location>
        <position position="1"/>
    </location>
</feature>
<dbReference type="InterPro" id="IPR002142">
    <property type="entry name" value="Peptidase_S49"/>
</dbReference>
<dbReference type="GO" id="GO:0008236">
    <property type="term" value="F:serine-type peptidase activity"/>
    <property type="evidence" value="ECO:0007669"/>
    <property type="project" value="UniProtKB-KW"/>
</dbReference>
<evidence type="ECO:0000313" key="6">
    <source>
        <dbReference type="EMBL" id="TMQ59336.1"/>
    </source>
</evidence>
<dbReference type="Gene3D" id="3.90.226.10">
    <property type="entry name" value="2-enoyl-CoA Hydratase, Chain A, domain 1"/>
    <property type="match status" value="3"/>
</dbReference>
<dbReference type="PANTHER" id="PTHR33209">
    <property type="entry name" value="PROTEASE 4"/>
    <property type="match status" value="1"/>
</dbReference>
<dbReference type="GO" id="GO:0006508">
    <property type="term" value="P:proteolysis"/>
    <property type="evidence" value="ECO:0007669"/>
    <property type="project" value="UniProtKB-KW"/>
</dbReference>
<feature type="domain" description="Peptidase S49" evidence="5">
    <location>
        <begin position="17"/>
        <end position="153"/>
    </location>
</feature>
<feature type="domain" description="Peptidase S49" evidence="5">
    <location>
        <begin position="260"/>
        <end position="403"/>
    </location>
</feature>
<evidence type="ECO:0000259" key="5">
    <source>
        <dbReference type="Pfam" id="PF01343"/>
    </source>
</evidence>
<name>A0A538T6S3_UNCEI</name>
<evidence type="ECO:0000256" key="2">
    <source>
        <dbReference type="ARBA" id="ARBA00022670"/>
    </source>
</evidence>
<evidence type="ECO:0000256" key="4">
    <source>
        <dbReference type="ARBA" id="ARBA00022825"/>
    </source>
</evidence>